<gene>
    <name evidence="2" type="ORF">CI610_01515</name>
</gene>
<dbReference type="AlphaFoldDB" id="A0A2H9T8J3"/>
<dbReference type="Gene3D" id="1.10.10.2120">
    <property type="match status" value="1"/>
</dbReference>
<organism evidence="2">
    <name type="scientific">invertebrate metagenome</name>
    <dbReference type="NCBI Taxonomy" id="1711999"/>
    <lineage>
        <taxon>unclassified sequences</taxon>
        <taxon>metagenomes</taxon>
        <taxon>organismal metagenomes</taxon>
    </lineage>
</organism>
<sequence>MTTTPSIEMEQFTFSGTAEAMGYAHGETLRDRIQALVNVRFAAAEKYFREENAQVSIDALRATGRACWTLLEVWDPEGFIEHNAIASGANMDPADLYTATNYTDIRDALMLSGNCPDAEGCSAIMIPAGKTAEKGVLAAQTWDLNPEDIDYVVAIQNKPIKGPVRWNIQIVGSVSLMGMNSCGISVGTTNLKTWDSGIGLGYLSLIHRALRSNTPEEALHFIEKAPKSGSHSYWITNRNKGTRYEVTGFHYDKQLLDHQPMGWTNHCLTPEHQAMEYSTPSDSSLTRLTRLEQIFRQQNTQGADFSVESLKKVLANREDGTESINRYPEDNSYAATNACMIADNRNKQLHACRGPANRGKWYTLSFD</sequence>
<dbReference type="NCBIfam" id="NF040521">
    <property type="entry name" value="C45_proenzyme"/>
    <property type="match status" value="1"/>
</dbReference>
<name>A0A2H9T8J3_9ZZZZ</name>
<evidence type="ECO:0000259" key="1">
    <source>
        <dbReference type="Pfam" id="PF03417"/>
    </source>
</evidence>
<feature type="domain" description="Peptidase C45 hydrolase" evidence="1">
    <location>
        <begin position="133"/>
        <end position="352"/>
    </location>
</feature>
<dbReference type="EMBL" id="NSIT01000064">
    <property type="protein sequence ID" value="PJE79509.1"/>
    <property type="molecule type" value="Genomic_DNA"/>
</dbReference>
<dbReference type="InterPro" id="IPR005079">
    <property type="entry name" value="Peptidase_C45_hydrolase"/>
</dbReference>
<reference evidence="2" key="1">
    <citation type="journal article" date="2017" name="Appl. Environ. Microbiol.">
        <title>Molecular characterization of an Endozoicomonas-like organism causing infection in king scallop Pecten maximus L.</title>
        <authorList>
            <person name="Cano I."/>
            <person name="van Aerle R."/>
            <person name="Ross S."/>
            <person name="Verner-Jeffreys D.W."/>
            <person name="Paley R.K."/>
            <person name="Rimmer G."/>
            <person name="Ryder D."/>
            <person name="Hooper P."/>
            <person name="Stone D."/>
            <person name="Feist S.W."/>
        </authorList>
    </citation>
    <scope>NUCLEOTIDE SEQUENCE</scope>
</reference>
<dbReference type="PANTHER" id="PTHR34180:SF1">
    <property type="entry name" value="BETA-ALANYL-DOPAMINE_CARCININE HYDROLASE"/>
    <property type="match status" value="1"/>
</dbReference>
<accession>A0A2H9T8J3</accession>
<dbReference type="Gene3D" id="3.60.60.10">
    <property type="entry name" value="Penicillin V Acylase, Chain A"/>
    <property type="match status" value="1"/>
</dbReference>
<protein>
    <recommendedName>
        <fullName evidence="1">Peptidase C45 hydrolase domain-containing protein</fullName>
    </recommendedName>
</protein>
<dbReference type="PANTHER" id="PTHR34180">
    <property type="entry name" value="PEPTIDASE C45"/>
    <property type="match status" value="1"/>
</dbReference>
<comment type="caution">
    <text evidence="2">The sequence shown here is derived from an EMBL/GenBank/DDBJ whole genome shotgun (WGS) entry which is preliminary data.</text>
</comment>
<dbReference type="InterPro" id="IPR047801">
    <property type="entry name" value="Peptidase_C45"/>
</dbReference>
<dbReference type="Pfam" id="PF03417">
    <property type="entry name" value="AAT"/>
    <property type="match status" value="1"/>
</dbReference>
<dbReference type="InterPro" id="IPR047794">
    <property type="entry name" value="C45_proenzyme-like"/>
</dbReference>
<proteinExistence type="predicted"/>
<evidence type="ECO:0000313" key="2">
    <source>
        <dbReference type="EMBL" id="PJE79509.1"/>
    </source>
</evidence>